<feature type="domain" description="Metallo-beta-lactamase" evidence="2">
    <location>
        <begin position="58"/>
        <end position="125"/>
    </location>
</feature>
<dbReference type="OrthoDB" id="2696637at2"/>
<feature type="chain" id="PRO_5016070876" description="Metallo-beta-lactamase domain-containing protein" evidence="1">
    <location>
        <begin position="28"/>
        <end position="304"/>
    </location>
</feature>
<gene>
    <name evidence="3" type="ORF">CR205_07290</name>
</gene>
<evidence type="ECO:0000313" key="3">
    <source>
        <dbReference type="EMBL" id="PYZ98390.1"/>
    </source>
</evidence>
<feature type="signal peptide" evidence="1">
    <location>
        <begin position="1"/>
        <end position="27"/>
    </location>
</feature>
<dbReference type="AlphaFoldDB" id="A0A2W0HEG4"/>
<organism evidence="3 4">
    <name type="scientific">Alteribacter lacisalsi</name>
    <dbReference type="NCBI Taxonomy" id="2045244"/>
    <lineage>
        <taxon>Bacteria</taxon>
        <taxon>Bacillati</taxon>
        <taxon>Bacillota</taxon>
        <taxon>Bacilli</taxon>
        <taxon>Bacillales</taxon>
        <taxon>Bacillaceae</taxon>
        <taxon>Alteribacter</taxon>
    </lineage>
</organism>
<dbReference type="RefSeq" id="WP_110518263.1">
    <property type="nucleotide sequence ID" value="NZ_PDOF01000001.1"/>
</dbReference>
<keyword evidence="4" id="KW-1185">Reference proteome</keyword>
<evidence type="ECO:0000256" key="1">
    <source>
        <dbReference type="SAM" id="SignalP"/>
    </source>
</evidence>
<protein>
    <recommendedName>
        <fullName evidence="2">Metallo-beta-lactamase domain-containing protein</fullName>
    </recommendedName>
</protein>
<dbReference type="Gene3D" id="3.60.15.10">
    <property type="entry name" value="Ribonuclease Z/Hydroxyacylglutathione hydrolase-like"/>
    <property type="match status" value="1"/>
</dbReference>
<dbReference type="SUPFAM" id="SSF56281">
    <property type="entry name" value="Metallo-hydrolase/oxidoreductase"/>
    <property type="match status" value="1"/>
</dbReference>
<dbReference type="Proteomes" id="UP000248066">
    <property type="component" value="Unassembled WGS sequence"/>
</dbReference>
<dbReference type="PANTHER" id="PTHR30619:SF1">
    <property type="entry name" value="RECOMBINATION PROTEIN 2"/>
    <property type="match status" value="1"/>
</dbReference>
<dbReference type="EMBL" id="PDOF01000001">
    <property type="protein sequence ID" value="PYZ98390.1"/>
    <property type="molecule type" value="Genomic_DNA"/>
</dbReference>
<reference evidence="3 4" key="1">
    <citation type="submission" date="2017-10" db="EMBL/GenBank/DDBJ databases">
        <title>Bacillus sp. nov., a halophilic bacterium isolated from a Yangshapao Lake.</title>
        <authorList>
            <person name="Wang H."/>
        </authorList>
    </citation>
    <scope>NUCLEOTIDE SEQUENCE [LARGE SCALE GENOMIC DNA]</scope>
    <source>
        <strain evidence="3 4">YSP-3</strain>
    </source>
</reference>
<proteinExistence type="predicted"/>
<dbReference type="InterPro" id="IPR001279">
    <property type="entry name" value="Metallo-B-lactamas"/>
</dbReference>
<dbReference type="InterPro" id="IPR036866">
    <property type="entry name" value="RibonucZ/Hydroxyglut_hydro"/>
</dbReference>
<sequence>MNLSRKILKITAVCLFLLLILPVTASAMEEVDVELNLGGGEIACTFFDLRHGESTLTVNGSGETVLIDTGHRSAREDLEIRLDMYHIEEVDAIILTNKQAEYTGNLTWVIENYGVGIVYMPKPMYQDVLPAVEGTGAEIHFYTINSQFEPMNGFSADVLYTETRPGILEGASVIMFEHEADRILYMSVADDQIESYLTKNRDVDAAVLKVAEFANMRGTTQMLLDEADPQVAVIFQNGEEEASPFVLERLQGTWIEIFQTARAGSVSIKWQDGDYEIFTVHPAEKTYPEEIAIRLKELFGTKTE</sequence>
<keyword evidence="1" id="KW-0732">Signal</keyword>
<evidence type="ECO:0000259" key="2">
    <source>
        <dbReference type="Pfam" id="PF00753"/>
    </source>
</evidence>
<dbReference type="InterPro" id="IPR052159">
    <property type="entry name" value="Competence_DNA_uptake"/>
</dbReference>
<evidence type="ECO:0000313" key="4">
    <source>
        <dbReference type="Proteomes" id="UP000248066"/>
    </source>
</evidence>
<comment type="caution">
    <text evidence="3">The sequence shown here is derived from an EMBL/GenBank/DDBJ whole genome shotgun (WGS) entry which is preliminary data.</text>
</comment>
<dbReference type="Pfam" id="PF00753">
    <property type="entry name" value="Lactamase_B"/>
    <property type="match status" value="1"/>
</dbReference>
<name>A0A2W0HEG4_9BACI</name>
<accession>A0A2W0HEG4</accession>
<dbReference type="PANTHER" id="PTHR30619">
    <property type="entry name" value="DNA INTERNALIZATION/COMPETENCE PROTEIN COMEC/REC2"/>
    <property type="match status" value="1"/>
</dbReference>